<evidence type="ECO:0000256" key="4">
    <source>
        <dbReference type="ARBA" id="ARBA00004496"/>
    </source>
</evidence>
<comment type="function">
    <text evidence="3 18">Catalyzes the conversion of 3-deoxy-D-arabino-heptulosonate 7-phosphate (DAHP) to dehydroquinate (DHQ).</text>
</comment>
<sequence length="360" mass="40772">MTVLQVPLNTRTYFVKIGYSLFKKNSMIYPFKPGDKVMLVTNENIANIWSNKVVSHLENLGVQTNQVILPDGEQYKTLKSLDIIITELLRCHYNRNCKLIGLGGGVIGDLTGFAASVYQRGINYIQIPTTLLAQVDASIGGKTAVNHVLAKNMIGTFWQPSKVIIDIKFLSTLSKKELISGLSEVIKYAVAFDLDFFGWLEKYYKDVLRLDYWAVMYCIKKCCKIKSLIVSEDEKENSCRVLLNLGHTYAHAIESFSNYKWLHGEAVAVGIIIASYTSHVLGHMNINDVYRIINLIKNVGLPIESPKNMDVKSYVLLMKRDKKIFNEEYLRLVLPIKIGEATVFEKVNTKVVEQAIIKCM</sequence>
<evidence type="ECO:0000259" key="19">
    <source>
        <dbReference type="Pfam" id="PF01761"/>
    </source>
</evidence>
<organism evidence="21 22">
    <name type="scientific">Buchnera aphidicola</name>
    <name type="common">Nipponaphis monzeni</name>
    <dbReference type="NCBI Taxonomy" id="2495405"/>
    <lineage>
        <taxon>Bacteria</taxon>
        <taxon>Pseudomonadati</taxon>
        <taxon>Pseudomonadota</taxon>
        <taxon>Gammaproteobacteria</taxon>
        <taxon>Enterobacterales</taxon>
        <taxon>Erwiniaceae</taxon>
        <taxon>Buchnera</taxon>
    </lineage>
</organism>
<evidence type="ECO:0000256" key="10">
    <source>
        <dbReference type="ARBA" id="ARBA00022605"/>
    </source>
</evidence>
<feature type="binding site" evidence="18">
    <location>
        <position position="184"/>
    </location>
    <ligand>
        <name>Zn(2+)</name>
        <dbReference type="ChEBI" id="CHEBI:29105"/>
    </ligand>
</feature>
<evidence type="ECO:0000256" key="3">
    <source>
        <dbReference type="ARBA" id="ARBA00003485"/>
    </source>
</evidence>
<keyword evidence="16 18" id="KW-0456">Lyase</keyword>
<dbReference type="InterPro" id="IPR016037">
    <property type="entry name" value="DHQ_synth_AroB"/>
</dbReference>
<dbReference type="PANTHER" id="PTHR43622">
    <property type="entry name" value="3-DEHYDROQUINATE SYNTHASE"/>
    <property type="match status" value="1"/>
</dbReference>
<dbReference type="OrthoDB" id="9806583at2"/>
<comment type="cofactor">
    <cofactor evidence="2 18">
        <name>NAD(+)</name>
        <dbReference type="ChEBI" id="CHEBI:57540"/>
    </cofactor>
</comment>
<feature type="binding site" evidence="18">
    <location>
        <position position="263"/>
    </location>
    <ligand>
        <name>Zn(2+)</name>
        <dbReference type="ChEBI" id="CHEBI:29105"/>
    </ligand>
</feature>
<comment type="similarity">
    <text evidence="6 18">Belongs to the sugar phosphate cyclases superfamily. Dehydroquinate synthase family.</text>
</comment>
<feature type="binding site" evidence="18">
    <location>
        <begin position="71"/>
        <end position="76"/>
    </location>
    <ligand>
        <name>NAD(+)</name>
        <dbReference type="ChEBI" id="CHEBI:57540"/>
    </ligand>
</feature>
<dbReference type="SUPFAM" id="SSF56796">
    <property type="entry name" value="Dehydroquinate synthase-like"/>
    <property type="match status" value="1"/>
</dbReference>
<evidence type="ECO:0000256" key="6">
    <source>
        <dbReference type="ARBA" id="ARBA00005412"/>
    </source>
</evidence>
<comment type="pathway">
    <text evidence="5 18">Metabolic intermediate biosynthesis; chorismate biosynthesis; chorismate from D-erythrose 4-phosphate and phosphoenolpyruvate: step 2/7.</text>
</comment>
<dbReference type="InterPro" id="IPR030963">
    <property type="entry name" value="DHQ_synth_fam"/>
</dbReference>
<evidence type="ECO:0000256" key="17">
    <source>
        <dbReference type="ARBA" id="ARBA00023285"/>
    </source>
</evidence>
<evidence type="ECO:0000256" key="13">
    <source>
        <dbReference type="ARBA" id="ARBA00022833"/>
    </source>
</evidence>
<reference evidence="21 22" key="1">
    <citation type="journal article" date="2019" name="Proc. Natl. Acad. Sci. U.S.A.">
        <title>Exaggeration and cooption of innate immunity for social defense.</title>
        <authorList>
            <person name="Kutsukake M."/>
            <person name="Moriyama M."/>
            <person name="Shigenobu S."/>
            <person name="Meng X.-Y."/>
            <person name="Nikoh N."/>
            <person name="Noda C."/>
            <person name="Kobayashi S."/>
            <person name="Fukatsu T."/>
        </authorList>
    </citation>
    <scope>NUCLEOTIDE SEQUENCE [LARGE SCALE GENOMIC DNA]</scope>
    <source>
        <strain evidence="21 22">Nmo</strain>
    </source>
</reference>
<feature type="binding site" evidence="18">
    <location>
        <position position="247"/>
    </location>
    <ligand>
        <name>Zn(2+)</name>
        <dbReference type="ChEBI" id="CHEBI:29105"/>
    </ligand>
</feature>
<evidence type="ECO:0000256" key="16">
    <source>
        <dbReference type="ARBA" id="ARBA00023239"/>
    </source>
</evidence>
<keyword evidence="9 18" id="KW-0963">Cytoplasm</keyword>
<evidence type="ECO:0000256" key="5">
    <source>
        <dbReference type="ARBA" id="ARBA00004661"/>
    </source>
</evidence>
<dbReference type="HAMAP" id="MF_00110">
    <property type="entry name" value="DHQ_synthase"/>
    <property type="match status" value="1"/>
</dbReference>
<keyword evidence="12 18" id="KW-0547">Nucleotide-binding</keyword>
<dbReference type="AlphaFoldDB" id="A0A455TAQ4"/>
<dbReference type="Gene3D" id="3.40.50.1970">
    <property type="match status" value="1"/>
</dbReference>
<dbReference type="GO" id="GO:0005737">
    <property type="term" value="C:cytoplasm"/>
    <property type="evidence" value="ECO:0007669"/>
    <property type="project" value="UniProtKB-SubCell"/>
</dbReference>
<comment type="subcellular location">
    <subcellularLocation>
        <location evidence="4 18">Cytoplasm</location>
    </subcellularLocation>
</comment>
<dbReference type="EMBL" id="AP019379">
    <property type="protein sequence ID" value="BBI01413.1"/>
    <property type="molecule type" value="Genomic_DNA"/>
</dbReference>
<dbReference type="PANTHER" id="PTHR43622:SF7">
    <property type="entry name" value="3-DEHYDROQUINATE SYNTHASE, CHLOROPLASTIC"/>
    <property type="match status" value="1"/>
</dbReference>
<keyword evidence="15 18" id="KW-0057">Aromatic amino acid biosynthesis</keyword>
<dbReference type="GO" id="GO:0009073">
    <property type="term" value="P:aromatic amino acid family biosynthetic process"/>
    <property type="evidence" value="ECO:0007669"/>
    <property type="project" value="UniProtKB-KW"/>
</dbReference>
<keyword evidence="11 18" id="KW-0479">Metal-binding</keyword>
<protein>
    <recommendedName>
        <fullName evidence="8 18">3-dehydroquinate synthase</fullName>
        <shortName evidence="18">DHQS</shortName>
        <ecNumber evidence="7 18">4.2.3.4</ecNumber>
    </recommendedName>
</protein>
<dbReference type="InterPro" id="IPR030960">
    <property type="entry name" value="DHQS/DOIS_N"/>
</dbReference>
<dbReference type="InterPro" id="IPR056179">
    <property type="entry name" value="DHQS_C"/>
</dbReference>
<dbReference type="Pfam" id="PF01761">
    <property type="entry name" value="DHQ_synthase"/>
    <property type="match status" value="1"/>
</dbReference>
<evidence type="ECO:0000256" key="9">
    <source>
        <dbReference type="ARBA" id="ARBA00022490"/>
    </source>
</evidence>
<comment type="catalytic activity">
    <reaction evidence="1 18">
        <text>7-phospho-2-dehydro-3-deoxy-D-arabino-heptonate = 3-dehydroquinate + phosphate</text>
        <dbReference type="Rhea" id="RHEA:21968"/>
        <dbReference type="ChEBI" id="CHEBI:32364"/>
        <dbReference type="ChEBI" id="CHEBI:43474"/>
        <dbReference type="ChEBI" id="CHEBI:58394"/>
        <dbReference type="EC" id="4.2.3.4"/>
    </reaction>
</comment>
<evidence type="ECO:0000256" key="8">
    <source>
        <dbReference type="ARBA" id="ARBA00017684"/>
    </source>
</evidence>
<keyword evidence="22" id="KW-1185">Reference proteome</keyword>
<dbReference type="GO" id="GO:0009423">
    <property type="term" value="P:chorismate biosynthetic process"/>
    <property type="evidence" value="ECO:0007669"/>
    <property type="project" value="UniProtKB-UniRule"/>
</dbReference>
<evidence type="ECO:0000256" key="18">
    <source>
        <dbReference type="HAMAP-Rule" id="MF_00110"/>
    </source>
</evidence>
<keyword evidence="10 18" id="KW-0028">Amino-acid biosynthesis</keyword>
<dbReference type="NCBIfam" id="TIGR01357">
    <property type="entry name" value="aroB"/>
    <property type="match status" value="1"/>
</dbReference>
<dbReference type="GO" id="GO:0003856">
    <property type="term" value="F:3-dehydroquinate synthase activity"/>
    <property type="evidence" value="ECO:0007669"/>
    <property type="project" value="UniProtKB-UniRule"/>
</dbReference>
<keyword evidence="14 18" id="KW-0520">NAD</keyword>
<evidence type="ECO:0000313" key="21">
    <source>
        <dbReference type="EMBL" id="BBI01413.1"/>
    </source>
</evidence>
<dbReference type="InterPro" id="IPR050071">
    <property type="entry name" value="Dehydroquinate_synthase"/>
</dbReference>
<comment type="cofactor">
    <cofactor evidence="18">
        <name>Co(2+)</name>
        <dbReference type="ChEBI" id="CHEBI:48828"/>
    </cofactor>
    <cofactor evidence="18">
        <name>Zn(2+)</name>
        <dbReference type="ChEBI" id="CHEBI:29105"/>
    </cofactor>
    <text evidence="18">Binds 1 divalent metal cation per subunit. Can use either Co(2+) or Zn(2+).</text>
</comment>
<dbReference type="CDD" id="cd08195">
    <property type="entry name" value="DHQS"/>
    <property type="match status" value="1"/>
</dbReference>
<feature type="binding site" evidence="18">
    <location>
        <position position="151"/>
    </location>
    <ligand>
        <name>NAD(+)</name>
        <dbReference type="ChEBI" id="CHEBI:57540"/>
    </ligand>
</feature>
<evidence type="ECO:0000256" key="2">
    <source>
        <dbReference type="ARBA" id="ARBA00001911"/>
    </source>
</evidence>
<dbReference type="EC" id="4.2.3.4" evidence="7 18"/>
<feature type="binding site" evidence="18">
    <location>
        <begin position="169"/>
        <end position="172"/>
    </location>
    <ligand>
        <name>NAD(+)</name>
        <dbReference type="ChEBI" id="CHEBI:57540"/>
    </ligand>
</feature>
<keyword evidence="17 18" id="KW-0170">Cobalt</keyword>
<dbReference type="GO" id="GO:0000166">
    <property type="term" value="F:nucleotide binding"/>
    <property type="evidence" value="ECO:0007669"/>
    <property type="project" value="UniProtKB-KW"/>
</dbReference>
<dbReference type="PIRSF" id="PIRSF001455">
    <property type="entry name" value="DHQ_synth"/>
    <property type="match status" value="1"/>
</dbReference>
<gene>
    <name evidence="18 21" type="primary">aroB</name>
    <name evidence="21" type="ORF">BUCNMO_410</name>
</gene>
<evidence type="ECO:0000259" key="20">
    <source>
        <dbReference type="Pfam" id="PF24621"/>
    </source>
</evidence>
<dbReference type="GO" id="GO:0008652">
    <property type="term" value="P:amino acid biosynthetic process"/>
    <property type="evidence" value="ECO:0007669"/>
    <property type="project" value="UniProtKB-KW"/>
</dbReference>
<evidence type="ECO:0000256" key="15">
    <source>
        <dbReference type="ARBA" id="ARBA00023141"/>
    </source>
</evidence>
<accession>A0A455TAQ4</accession>
<evidence type="ECO:0000256" key="11">
    <source>
        <dbReference type="ARBA" id="ARBA00022723"/>
    </source>
</evidence>
<feature type="binding site" evidence="18">
    <location>
        <begin position="105"/>
        <end position="109"/>
    </location>
    <ligand>
        <name>NAD(+)</name>
        <dbReference type="ChEBI" id="CHEBI:57540"/>
    </ligand>
</feature>
<dbReference type="FunFam" id="3.40.50.1970:FF:000001">
    <property type="entry name" value="3-dehydroquinate synthase"/>
    <property type="match status" value="1"/>
</dbReference>
<dbReference type="Gene3D" id="1.20.1090.10">
    <property type="entry name" value="Dehydroquinate synthase-like - alpha domain"/>
    <property type="match status" value="1"/>
</dbReference>
<evidence type="ECO:0000313" key="22">
    <source>
        <dbReference type="Proteomes" id="UP000317544"/>
    </source>
</evidence>
<dbReference type="GO" id="GO:0046872">
    <property type="term" value="F:metal ion binding"/>
    <property type="evidence" value="ECO:0007669"/>
    <property type="project" value="UniProtKB-KW"/>
</dbReference>
<dbReference type="Proteomes" id="UP000317544">
    <property type="component" value="Chromosome"/>
</dbReference>
<dbReference type="Pfam" id="PF24621">
    <property type="entry name" value="DHQS_C"/>
    <property type="match status" value="1"/>
</dbReference>
<dbReference type="RefSeq" id="WP_158345191.1">
    <property type="nucleotide sequence ID" value="NZ_AP019379.1"/>
</dbReference>
<feature type="binding site" evidence="18">
    <location>
        <position position="142"/>
    </location>
    <ligand>
        <name>NAD(+)</name>
        <dbReference type="ChEBI" id="CHEBI:57540"/>
    </ligand>
</feature>
<evidence type="ECO:0000256" key="14">
    <source>
        <dbReference type="ARBA" id="ARBA00023027"/>
    </source>
</evidence>
<keyword evidence="13 18" id="KW-0862">Zinc</keyword>
<dbReference type="UniPathway" id="UPA00053">
    <property type="reaction ID" value="UER00085"/>
</dbReference>
<proteinExistence type="inferred from homology"/>
<evidence type="ECO:0000256" key="1">
    <source>
        <dbReference type="ARBA" id="ARBA00001393"/>
    </source>
</evidence>
<name>A0A455TAQ4_9GAMM</name>
<evidence type="ECO:0000256" key="12">
    <source>
        <dbReference type="ARBA" id="ARBA00022741"/>
    </source>
</evidence>
<feature type="binding site" evidence="18">
    <location>
        <begin position="129"/>
        <end position="130"/>
    </location>
    <ligand>
        <name>NAD(+)</name>
        <dbReference type="ChEBI" id="CHEBI:57540"/>
    </ligand>
</feature>
<feature type="domain" description="3-dehydroquinate synthase C-terminal" evidence="20">
    <location>
        <begin position="181"/>
        <end position="323"/>
    </location>
</feature>
<feature type="domain" description="3-dehydroquinate synthase N-terminal" evidence="19">
    <location>
        <begin position="67"/>
        <end position="179"/>
    </location>
</feature>
<evidence type="ECO:0000256" key="7">
    <source>
        <dbReference type="ARBA" id="ARBA00013031"/>
    </source>
</evidence>